<dbReference type="Proteomes" id="UP000557717">
    <property type="component" value="Unassembled WGS sequence"/>
</dbReference>
<evidence type="ECO:0000313" key="3">
    <source>
        <dbReference type="EMBL" id="MBB5350191.1"/>
    </source>
</evidence>
<protein>
    <submittedName>
        <fullName evidence="3">Uncharacterized protein</fullName>
    </submittedName>
</protein>
<keyword evidence="2" id="KW-0472">Membrane</keyword>
<feature type="transmembrane region" description="Helical" evidence="2">
    <location>
        <begin position="131"/>
        <end position="153"/>
    </location>
</feature>
<feature type="compositionally biased region" description="Pro residues" evidence="1">
    <location>
        <begin position="96"/>
        <end position="105"/>
    </location>
</feature>
<dbReference type="AlphaFoldDB" id="A0A840VBC6"/>
<keyword evidence="2" id="KW-1133">Transmembrane helix</keyword>
<organism evidence="3 4">
    <name type="scientific">Haloferula luteola</name>
    <dbReference type="NCBI Taxonomy" id="595692"/>
    <lineage>
        <taxon>Bacteria</taxon>
        <taxon>Pseudomonadati</taxon>
        <taxon>Verrucomicrobiota</taxon>
        <taxon>Verrucomicrobiia</taxon>
        <taxon>Verrucomicrobiales</taxon>
        <taxon>Verrucomicrobiaceae</taxon>
        <taxon>Haloferula</taxon>
    </lineage>
</organism>
<keyword evidence="4" id="KW-1185">Reference proteome</keyword>
<proteinExistence type="predicted"/>
<evidence type="ECO:0000256" key="2">
    <source>
        <dbReference type="SAM" id="Phobius"/>
    </source>
</evidence>
<keyword evidence="2" id="KW-0812">Transmembrane</keyword>
<feature type="region of interest" description="Disordered" evidence="1">
    <location>
        <begin position="46"/>
        <end position="67"/>
    </location>
</feature>
<gene>
    <name evidence="3" type="ORF">HNR46_000415</name>
</gene>
<dbReference type="EMBL" id="JACHFD010000002">
    <property type="protein sequence ID" value="MBB5350191.1"/>
    <property type="molecule type" value="Genomic_DNA"/>
</dbReference>
<feature type="region of interest" description="Disordered" evidence="1">
    <location>
        <begin position="85"/>
        <end position="126"/>
    </location>
</feature>
<evidence type="ECO:0000256" key="1">
    <source>
        <dbReference type="SAM" id="MobiDB-lite"/>
    </source>
</evidence>
<sequence>MSNESIPAGQREFRCDHCHGKILIPIDLPPTTGPCPHCGQPITSPVPEFPGSPAIPAGGHPSASAGERIPDVVVSSPVPLPEPVSPIPASNVAGAPPQPEVPAPASPESEEPKPAQGKAGKPSSGGSRKGLLVGAVVVMVLVLAGLGVALFLLKTPATPGLKIPKPPPGMVGRMDEHYLEKGWETDARGVLSEFLQARTPEQLAQLSIRGEELLPEMQAFYKNRPVWDGTTPEEAFAVYPLEIKDRQRGIFMLMYDQPPAFRISDFFIPLVPLGVQYQVEAPSLLTEMTGQAANFASDPVKVMAPFKKGPDGLKVDWEAFVQTKYRLFREFLELPESGKTGVFRLQFWETVPENRELPAGERVYQAVDPAYSSEDSGRLQIPVDSEIGRVLSVLNWRGTDEGRPVIKSATVELRWSDDEIPQLEMSRFICWEFLGVGGEALPGGGVTNGGK</sequence>
<evidence type="ECO:0000313" key="4">
    <source>
        <dbReference type="Proteomes" id="UP000557717"/>
    </source>
</evidence>
<comment type="caution">
    <text evidence="3">The sequence shown here is derived from an EMBL/GenBank/DDBJ whole genome shotgun (WGS) entry which is preliminary data.</text>
</comment>
<dbReference type="RefSeq" id="WP_184015322.1">
    <property type="nucleotide sequence ID" value="NZ_JACHFD010000002.1"/>
</dbReference>
<name>A0A840VBC6_9BACT</name>
<reference evidence="3 4" key="1">
    <citation type="submission" date="2020-08" db="EMBL/GenBank/DDBJ databases">
        <title>Genomic Encyclopedia of Type Strains, Phase IV (KMG-IV): sequencing the most valuable type-strain genomes for metagenomic binning, comparative biology and taxonomic classification.</title>
        <authorList>
            <person name="Goeker M."/>
        </authorList>
    </citation>
    <scope>NUCLEOTIDE SEQUENCE [LARGE SCALE GENOMIC DNA]</scope>
    <source>
        <strain evidence="3 4">YC6886</strain>
    </source>
</reference>
<accession>A0A840VBC6</accession>